<proteinExistence type="predicted"/>
<organism evidence="2">
    <name type="scientific">Rhizophora mucronata</name>
    <name type="common">Asiatic mangrove</name>
    <dbReference type="NCBI Taxonomy" id="61149"/>
    <lineage>
        <taxon>Eukaryota</taxon>
        <taxon>Viridiplantae</taxon>
        <taxon>Streptophyta</taxon>
        <taxon>Embryophyta</taxon>
        <taxon>Tracheophyta</taxon>
        <taxon>Spermatophyta</taxon>
        <taxon>Magnoliopsida</taxon>
        <taxon>eudicotyledons</taxon>
        <taxon>Gunneridae</taxon>
        <taxon>Pentapetalae</taxon>
        <taxon>rosids</taxon>
        <taxon>fabids</taxon>
        <taxon>Malpighiales</taxon>
        <taxon>Rhizophoraceae</taxon>
        <taxon>Rhizophora</taxon>
    </lineage>
</organism>
<feature type="region of interest" description="Disordered" evidence="1">
    <location>
        <begin position="1"/>
        <end position="21"/>
    </location>
</feature>
<reference evidence="2" key="1">
    <citation type="submission" date="2018-02" db="EMBL/GenBank/DDBJ databases">
        <title>Rhizophora mucronata_Transcriptome.</title>
        <authorList>
            <person name="Meera S.P."/>
            <person name="Sreeshan A."/>
            <person name="Augustine A."/>
        </authorList>
    </citation>
    <scope>NUCLEOTIDE SEQUENCE</scope>
    <source>
        <tissue evidence="2">Leaf</tissue>
    </source>
</reference>
<evidence type="ECO:0000256" key="1">
    <source>
        <dbReference type="SAM" id="MobiDB-lite"/>
    </source>
</evidence>
<protein>
    <submittedName>
        <fullName evidence="2">OTU domain-containing protein 6B</fullName>
    </submittedName>
</protein>
<dbReference type="EMBL" id="GGEC01090571">
    <property type="protein sequence ID" value="MBX71055.1"/>
    <property type="molecule type" value="Transcribed_RNA"/>
</dbReference>
<name>A0A2P2QVS0_RHIMU</name>
<sequence>MQPPFAEAPGNYREKNHQQEGLADLRQLDRGSAHLALFH</sequence>
<evidence type="ECO:0000313" key="2">
    <source>
        <dbReference type="EMBL" id="MBX71055.1"/>
    </source>
</evidence>
<accession>A0A2P2QVS0</accession>
<dbReference type="AlphaFoldDB" id="A0A2P2QVS0"/>